<sequence length="83" mass="9052">MAFSQVRRGSALVFPSPALLGGNLFVCLRRVFRPAAEPCATAIVLLSASGELCSLDSHRRNVAARLPNRDVVTKSKGYITTYW</sequence>
<dbReference type="EMBL" id="JARKHS020036219">
    <property type="protein sequence ID" value="KAK8756475.1"/>
    <property type="molecule type" value="Genomic_DNA"/>
</dbReference>
<accession>A0AAQ4D1Y5</accession>
<comment type="caution">
    <text evidence="1">The sequence shown here is derived from an EMBL/GenBank/DDBJ whole genome shotgun (WGS) entry which is preliminary data.</text>
</comment>
<evidence type="ECO:0000313" key="2">
    <source>
        <dbReference type="Proteomes" id="UP001321473"/>
    </source>
</evidence>
<name>A0AAQ4D1Y5_AMBAM</name>
<dbReference type="AlphaFoldDB" id="A0AAQ4D1Y5"/>
<evidence type="ECO:0000313" key="1">
    <source>
        <dbReference type="EMBL" id="KAK8756475.1"/>
    </source>
</evidence>
<dbReference type="Proteomes" id="UP001321473">
    <property type="component" value="Unassembled WGS sequence"/>
</dbReference>
<organism evidence="1 2">
    <name type="scientific">Amblyomma americanum</name>
    <name type="common">Lone star tick</name>
    <dbReference type="NCBI Taxonomy" id="6943"/>
    <lineage>
        <taxon>Eukaryota</taxon>
        <taxon>Metazoa</taxon>
        <taxon>Ecdysozoa</taxon>
        <taxon>Arthropoda</taxon>
        <taxon>Chelicerata</taxon>
        <taxon>Arachnida</taxon>
        <taxon>Acari</taxon>
        <taxon>Parasitiformes</taxon>
        <taxon>Ixodida</taxon>
        <taxon>Ixodoidea</taxon>
        <taxon>Ixodidae</taxon>
        <taxon>Amblyomminae</taxon>
        <taxon>Amblyomma</taxon>
    </lineage>
</organism>
<keyword evidence="2" id="KW-1185">Reference proteome</keyword>
<gene>
    <name evidence="1" type="ORF">V5799_000823</name>
</gene>
<protein>
    <submittedName>
        <fullName evidence="1">Uncharacterized protein</fullName>
    </submittedName>
</protein>
<proteinExistence type="predicted"/>
<reference evidence="1 2" key="1">
    <citation type="journal article" date="2023" name="Arcadia Sci">
        <title>De novo assembly of a long-read Amblyomma americanum tick genome.</title>
        <authorList>
            <person name="Chou S."/>
            <person name="Poskanzer K.E."/>
            <person name="Rollins M."/>
            <person name="Thuy-Boun P.S."/>
        </authorList>
    </citation>
    <scope>NUCLEOTIDE SEQUENCE [LARGE SCALE GENOMIC DNA]</scope>
    <source>
        <strain evidence="1">F_SG_1</strain>
        <tissue evidence="1">Salivary glands</tissue>
    </source>
</reference>